<evidence type="ECO:0000313" key="2">
    <source>
        <dbReference type="EMBL" id="SVC63069.1"/>
    </source>
</evidence>
<proteinExistence type="predicted"/>
<reference evidence="2" key="1">
    <citation type="submission" date="2018-05" db="EMBL/GenBank/DDBJ databases">
        <authorList>
            <person name="Lanie J.A."/>
            <person name="Ng W.-L."/>
            <person name="Kazmierczak K.M."/>
            <person name="Andrzejewski T.M."/>
            <person name="Davidsen T.M."/>
            <person name="Wayne K.J."/>
            <person name="Tettelin H."/>
            <person name="Glass J.I."/>
            <person name="Rusch D."/>
            <person name="Podicherti R."/>
            <person name="Tsui H.-C.T."/>
            <person name="Winkler M.E."/>
        </authorList>
    </citation>
    <scope>NUCLEOTIDE SEQUENCE</scope>
</reference>
<name>A0A382NPE1_9ZZZZ</name>
<organism evidence="2">
    <name type="scientific">marine metagenome</name>
    <dbReference type="NCBI Taxonomy" id="408172"/>
    <lineage>
        <taxon>unclassified sequences</taxon>
        <taxon>metagenomes</taxon>
        <taxon>ecological metagenomes</taxon>
    </lineage>
</organism>
<dbReference type="InterPro" id="IPR029002">
    <property type="entry name" value="PLPC/GPLD1"/>
</dbReference>
<protein>
    <recommendedName>
        <fullName evidence="1">Phospholipase C/D domain-containing protein</fullName>
    </recommendedName>
</protein>
<evidence type="ECO:0000259" key="1">
    <source>
        <dbReference type="Pfam" id="PF00882"/>
    </source>
</evidence>
<dbReference type="AlphaFoldDB" id="A0A382NPE1"/>
<gene>
    <name evidence="2" type="ORF">METZ01_LOCUS315923</name>
</gene>
<dbReference type="Pfam" id="PF00882">
    <property type="entry name" value="Zn_dep_PLPC"/>
    <property type="match status" value="1"/>
</dbReference>
<accession>A0A382NPE1</accession>
<dbReference type="EMBL" id="UINC01101888">
    <property type="protein sequence ID" value="SVC63069.1"/>
    <property type="molecule type" value="Genomic_DNA"/>
</dbReference>
<feature type="domain" description="Phospholipase C/D" evidence="1">
    <location>
        <begin position="7"/>
        <end position="101"/>
    </location>
</feature>
<sequence length="248" mass="28864">MPNLPTHIHFSFESLGKYNDLDLSKNLDVYLLGSTAPDIRVITKQDRSFYHFVKLDFDGVGDGIRNMQSFHPQLNYLREKDSHTRSFMAGYASHLILDETWITTMFRPFFSDVNLFGDRNQGLILDRALQMQLDKSYWKTLEQNLAHVESCEIEVDVEFLREEPLKEWQKWISTLLNREFSWDRLEFMANRIAKGNSQHPVVDLAKDFIADPAGGVDDILERLPNGILEEFSNQSLENIDKALKEFTL</sequence>